<evidence type="ECO:0000313" key="1">
    <source>
        <dbReference type="EMBL" id="OMO90899.1"/>
    </source>
</evidence>
<gene>
    <name evidence="1" type="ORF">COLO4_18781</name>
</gene>
<dbReference type="Proteomes" id="UP000187203">
    <property type="component" value="Unassembled WGS sequence"/>
</dbReference>
<dbReference type="AlphaFoldDB" id="A0A1R3J7T0"/>
<dbReference type="EMBL" id="AWUE01016503">
    <property type="protein sequence ID" value="OMO90899.1"/>
    <property type="molecule type" value="Genomic_DNA"/>
</dbReference>
<comment type="caution">
    <text evidence="1">The sequence shown here is derived from an EMBL/GenBank/DDBJ whole genome shotgun (WGS) entry which is preliminary data.</text>
</comment>
<name>A0A1R3J7T0_9ROSI</name>
<keyword evidence="2" id="KW-1185">Reference proteome</keyword>
<reference evidence="2" key="1">
    <citation type="submission" date="2013-09" db="EMBL/GenBank/DDBJ databases">
        <title>Corchorus olitorius genome sequencing.</title>
        <authorList>
            <person name="Alam M."/>
            <person name="Haque M.S."/>
            <person name="Islam M.S."/>
            <person name="Emdad E.M."/>
            <person name="Islam M.M."/>
            <person name="Ahmed B."/>
            <person name="Halim A."/>
            <person name="Hossen Q.M.M."/>
            <person name="Hossain M.Z."/>
            <person name="Ahmed R."/>
            <person name="Khan M.M."/>
            <person name="Islam R."/>
            <person name="Rashid M.M."/>
            <person name="Khan S.A."/>
            <person name="Rahman M.S."/>
            <person name="Alam M."/>
            <person name="Yahiya A.S."/>
            <person name="Khan M.S."/>
            <person name="Azam M.S."/>
            <person name="Haque T."/>
            <person name="Lashkar M.Z.H."/>
            <person name="Akhand A.I."/>
            <person name="Morshed G."/>
            <person name="Roy S."/>
            <person name="Uddin K.S."/>
            <person name="Rabeya T."/>
            <person name="Hossain A.S."/>
            <person name="Chowdhury A."/>
            <person name="Snigdha A.R."/>
            <person name="Mortoza M.S."/>
            <person name="Matin S.A."/>
            <person name="Hoque S.M.E."/>
            <person name="Islam M.K."/>
            <person name="Roy D.K."/>
            <person name="Haider R."/>
            <person name="Moosa M.M."/>
            <person name="Elias S.M."/>
            <person name="Hasan A.M."/>
            <person name="Jahan S."/>
            <person name="Shafiuddin M."/>
            <person name="Mahmood N."/>
            <person name="Shommy N.S."/>
        </authorList>
    </citation>
    <scope>NUCLEOTIDE SEQUENCE [LARGE SCALE GENOMIC DNA]</scope>
    <source>
        <strain evidence="2">cv. O-4</strain>
    </source>
</reference>
<protein>
    <submittedName>
        <fullName evidence="1">Uncharacterized protein</fullName>
    </submittedName>
</protein>
<sequence>MATKLYFDDDLVLDMGEWYKRGSWEGVPK</sequence>
<proteinExistence type="predicted"/>
<organism evidence="1 2">
    <name type="scientific">Corchorus olitorius</name>
    <dbReference type="NCBI Taxonomy" id="93759"/>
    <lineage>
        <taxon>Eukaryota</taxon>
        <taxon>Viridiplantae</taxon>
        <taxon>Streptophyta</taxon>
        <taxon>Embryophyta</taxon>
        <taxon>Tracheophyta</taxon>
        <taxon>Spermatophyta</taxon>
        <taxon>Magnoliopsida</taxon>
        <taxon>eudicotyledons</taxon>
        <taxon>Gunneridae</taxon>
        <taxon>Pentapetalae</taxon>
        <taxon>rosids</taxon>
        <taxon>malvids</taxon>
        <taxon>Malvales</taxon>
        <taxon>Malvaceae</taxon>
        <taxon>Grewioideae</taxon>
        <taxon>Apeibeae</taxon>
        <taxon>Corchorus</taxon>
    </lineage>
</organism>
<accession>A0A1R3J7T0</accession>
<evidence type="ECO:0000313" key="2">
    <source>
        <dbReference type="Proteomes" id="UP000187203"/>
    </source>
</evidence>